<reference evidence="3" key="1">
    <citation type="submission" date="2023-03" db="EMBL/GenBank/DDBJ databases">
        <authorList>
            <person name="Steffen K."/>
            <person name="Cardenas P."/>
        </authorList>
    </citation>
    <scope>NUCLEOTIDE SEQUENCE</scope>
</reference>
<evidence type="ECO:0000256" key="2">
    <source>
        <dbReference type="SAM" id="Phobius"/>
    </source>
</evidence>
<feature type="region of interest" description="Disordered" evidence="1">
    <location>
        <begin position="266"/>
        <end position="307"/>
    </location>
</feature>
<feature type="transmembrane region" description="Helical" evidence="2">
    <location>
        <begin position="50"/>
        <end position="74"/>
    </location>
</feature>
<keyword evidence="4" id="KW-1185">Reference proteome</keyword>
<accession>A0AA35SHJ9</accession>
<evidence type="ECO:0000313" key="3">
    <source>
        <dbReference type="EMBL" id="CAI8030230.1"/>
    </source>
</evidence>
<dbReference type="PANTHER" id="PTHR38585:SF1">
    <property type="entry name" value="TRANSMEMBRANE PROTEIN"/>
    <property type="match status" value="1"/>
</dbReference>
<dbReference type="PANTHER" id="PTHR38585">
    <property type="entry name" value="TRANSMEMBRANE PROTEIN"/>
    <property type="match status" value="1"/>
</dbReference>
<gene>
    <name evidence="3" type="ORF">GBAR_LOCUS17147</name>
</gene>
<organism evidence="3 4">
    <name type="scientific">Geodia barretti</name>
    <name type="common">Barrett's horny sponge</name>
    <dbReference type="NCBI Taxonomy" id="519541"/>
    <lineage>
        <taxon>Eukaryota</taxon>
        <taxon>Metazoa</taxon>
        <taxon>Porifera</taxon>
        <taxon>Demospongiae</taxon>
        <taxon>Heteroscleromorpha</taxon>
        <taxon>Tetractinellida</taxon>
        <taxon>Astrophorina</taxon>
        <taxon>Geodiidae</taxon>
        <taxon>Geodia</taxon>
    </lineage>
</organism>
<comment type="caution">
    <text evidence="3">The sequence shown here is derived from an EMBL/GenBank/DDBJ whole genome shotgun (WGS) entry which is preliminary data.</text>
</comment>
<dbReference type="Proteomes" id="UP001174909">
    <property type="component" value="Unassembled WGS sequence"/>
</dbReference>
<keyword evidence="2" id="KW-0812">Transmembrane</keyword>
<sequence>MSSSVSLPTSLTFRELLATSVTGAVVFPAVLGLGQVAVFKPLRLTHSSPLASVCGCVSVLAAGCAASAAAVQVISLSRRWQSISDTTQAPASSANSSVDFGAQELLVSTVASTVLFRALGGRFSSVLPSHLLRPGAFAREWIPVRATQATERQRTIVRELGRRHGCHSCGTRSVKQFHADHQPPTKLHNNGGKTPGNNGTGSQRLYPQCNKCSSVQGATLAHSGAAAKSKWSVIRTHPLSLRSYHLFLPVPLAVAYLKRSGGLVTQSNTSPLSASSKAVSERGDGTKEAERGGREREAEQKRTVSREVARPQTGLHALFGDSNLPNLIRDFPLLIIWNRLVYFLDSFRNAGDAFHITLLAFSVVAALGTI</sequence>
<feature type="region of interest" description="Disordered" evidence="1">
    <location>
        <begin position="177"/>
        <end position="205"/>
    </location>
</feature>
<keyword evidence="2" id="KW-0472">Membrane</keyword>
<evidence type="ECO:0000313" key="4">
    <source>
        <dbReference type="Proteomes" id="UP001174909"/>
    </source>
</evidence>
<protein>
    <submittedName>
        <fullName evidence="3">Uncharacterized protein</fullName>
    </submittedName>
</protein>
<evidence type="ECO:0000256" key="1">
    <source>
        <dbReference type="SAM" id="MobiDB-lite"/>
    </source>
</evidence>
<feature type="compositionally biased region" description="Low complexity" evidence="1">
    <location>
        <begin position="189"/>
        <end position="201"/>
    </location>
</feature>
<name>A0AA35SHJ9_GEOBA</name>
<dbReference type="AlphaFoldDB" id="A0AA35SHJ9"/>
<feature type="transmembrane region" description="Helical" evidence="2">
    <location>
        <begin position="16"/>
        <end position="38"/>
    </location>
</feature>
<keyword evidence="2" id="KW-1133">Transmembrane helix</keyword>
<dbReference type="EMBL" id="CASHTH010002465">
    <property type="protein sequence ID" value="CAI8030230.1"/>
    <property type="molecule type" value="Genomic_DNA"/>
</dbReference>
<feature type="compositionally biased region" description="Basic and acidic residues" evidence="1">
    <location>
        <begin position="279"/>
        <end position="307"/>
    </location>
</feature>
<feature type="compositionally biased region" description="Polar residues" evidence="1">
    <location>
        <begin position="266"/>
        <end position="278"/>
    </location>
</feature>
<proteinExistence type="predicted"/>